<dbReference type="Proteomes" id="UP001515480">
    <property type="component" value="Unassembled WGS sequence"/>
</dbReference>
<evidence type="ECO:0000313" key="2">
    <source>
        <dbReference type="EMBL" id="KAL1508111.1"/>
    </source>
</evidence>
<proteinExistence type="predicted"/>
<dbReference type="Gene3D" id="2.160.20.20">
    <property type="match status" value="1"/>
</dbReference>
<keyword evidence="1" id="KW-0472">Membrane</keyword>
<feature type="transmembrane region" description="Helical" evidence="1">
    <location>
        <begin position="1383"/>
        <end position="1407"/>
    </location>
</feature>
<feature type="transmembrane region" description="Helical" evidence="1">
    <location>
        <begin position="1171"/>
        <end position="1194"/>
    </location>
</feature>
<dbReference type="SMART" id="SM01411">
    <property type="entry name" value="Ephrin_rec_like"/>
    <property type="match status" value="2"/>
</dbReference>
<dbReference type="Gene3D" id="2.60.120.260">
    <property type="entry name" value="Galactose-binding domain-like"/>
    <property type="match status" value="1"/>
</dbReference>
<feature type="transmembrane region" description="Helical" evidence="1">
    <location>
        <begin position="1542"/>
        <end position="1564"/>
    </location>
</feature>
<dbReference type="InterPro" id="IPR008979">
    <property type="entry name" value="Galactose-bd-like_sf"/>
</dbReference>
<feature type="transmembrane region" description="Helical" evidence="1">
    <location>
        <begin position="1436"/>
        <end position="1457"/>
    </location>
</feature>
<dbReference type="SUPFAM" id="SSF49785">
    <property type="entry name" value="Galactose-binding domain-like"/>
    <property type="match status" value="1"/>
</dbReference>
<dbReference type="PANTHER" id="PTHR11319:SF35">
    <property type="entry name" value="OUTER MEMBRANE PROTEIN PMPC-RELATED"/>
    <property type="match status" value="1"/>
</dbReference>
<name>A0AB34IVT0_PRYPA</name>
<feature type="transmembrane region" description="Helical" evidence="1">
    <location>
        <begin position="1494"/>
        <end position="1515"/>
    </location>
</feature>
<keyword evidence="1" id="KW-0812">Transmembrane</keyword>
<evidence type="ECO:0008006" key="4">
    <source>
        <dbReference type="Google" id="ProtNLM"/>
    </source>
</evidence>
<dbReference type="InterPro" id="IPR009030">
    <property type="entry name" value="Growth_fac_rcpt_cys_sf"/>
</dbReference>
<dbReference type="EMBL" id="JBGBPQ010000017">
    <property type="protein sequence ID" value="KAL1508111.1"/>
    <property type="molecule type" value="Genomic_DNA"/>
</dbReference>
<dbReference type="SUPFAM" id="SSF51126">
    <property type="entry name" value="Pectin lyase-like"/>
    <property type="match status" value="1"/>
</dbReference>
<feature type="transmembrane region" description="Helical" evidence="1">
    <location>
        <begin position="1288"/>
        <end position="1308"/>
    </location>
</feature>
<comment type="caution">
    <text evidence="2">The sequence shown here is derived from an EMBL/GenBank/DDBJ whole genome shotgun (WGS) entry which is preliminary data.</text>
</comment>
<evidence type="ECO:0000313" key="3">
    <source>
        <dbReference type="Proteomes" id="UP001515480"/>
    </source>
</evidence>
<dbReference type="Gene3D" id="3.40.50.10140">
    <property type="entry name" value="Toll/interleukin-1 receptor homology (TIR) domain"/>
    <property type="match status" value="1"/>
</dbReference>
<sequence>MAAAGLPPSYPVPNFPPALHYPPPLTPLFNATIVSLSPPVSPPLPATPLPSPVYAPDVPQPGTSVADLLSFESHVVSAVLDPYRPDLHAWLANCPASKCFDAVTNTSVDEFCGSASTNLCHTAYVDQEHSLTYTLDAIYLVSAVAIFNKPSNHLRLRQYTVSVGNSITELQQCASGGATPSEDVYTHSCGLVGRVIRLSVDNEGTTPINLREFSATLVAIQSAAPPSPPPLLYSPPPPGDELGVDGATVVRNASHLRSLLQPVPLLHNSSAPTLVLFIPPGLVLRLSEELVIIKLNVRIFSVGEGAVLDAQRLSRVIYVGVGATLTLERVHLVNGYTVLSGGCLLSHTDRACTGVGCDWPRALILLDVSISDCQADDDGGGVSVNHDVRVQMTNVTIEASSAARLGGALFVYELSAVQGFCRGCVFRGCRSSEGGAINIADRSQFEFSGILERNEADGSGGAIAVHSGAALIVDRTAVRSSLSITDGGSIFVNTKSTLLVRDSFFNVSSAYAHGGWMASRDSTVQIVRSTIHQSSCARDGGLIHAEDSKLVLDDVSSSDSRAARHGGALSLLLGATLESTNLRVVRAHAAAHGGVFYLQTQAKAEAIHTLAVEPRAAEGVVAYMGGGAVLMATLLNATITCAPPDAHVALLVRDEPHTPPDALRGVSIAAAGCVVSTRHVAPPGCYASDGPTPNIYQNALQNFAEEPVCASQATVCVDTPLADGSATSAPACACRDGTFAASAYLSEEYSAYNPRTGCLVPLVAESLSRTSESIILPISKSASDAPSLEVNLTLTLRGTDLSRAAQYEWSVNTSSLPFWIIPLRAAGPVETSLPITQRLEMSVSLLVAADPAPLHCTFIPPPGELADSTDRAQATAGLALTLFFSARDVDGLPIVFALRTGWFSAAVTRNGAAAPVESSVSHVAADACALTLTPLQLGVHTITLLVEQQGEWVAARRARQVNISACVSELSPSAGGDCVCREGFERSPAGRCVPCRPGYFKGAAGDYPCELCAAGTYGAASGAVRCEPCGAGYFQPLAGQAVPCEQCESGKSSRPASAACTICAEGRYTRNASEQPPLCRACPSRATCAAGSSLESLLVERGAWRVSTRSEILYQCKAARGATPCQGSNAANRSLCTPGHSGLLCEVCTQPGHYFDSGQASCTLCPDAGNVVPAFLGVVLGVPLVVALLMLLVVRLLPTIGRIKLVNSLHRVFYLVFEEVSMIPTLKLLIATCQTAFGLPSIYSVDLPESYRDVFDSVQAVFQVDLTGLFMPTDCLPSGFKGSLLLTGTWPLVLLGFLVMAGVVRAVATYACSLKAVKMGTLNALPWVLFVSYCALPRTSTTIFSSWTCDQYVIDSTTVPPQVRHYLRKSVSTECYSPAHDQLVTIATVFILIYPVGTLLVYLLLLYRCRKLIRLGRSTRLVRATAFLHREYRKQFFFWEPIAVMLRLVLVGFLQLIPTEFAFIRLVFALIACVIYTILLAATSPFKRHEHNMLAILAHILLIFYLIGLICLKLFQEAEQYGISLGDADLAENLLGFTSEDAIVAAMLIATLLFAILFVPLCIIKTFQQGFGAILLLVETQQPPDLELTSQMSFHLFLSHAWVSAQDQVAVIKRQLQLMLRGAQIFLDVDDLEDTGKLEEYVARSQAVLVFLSKGYFFSHNCIRELECALELKKQLILVHEADTTKGGAPLAELRVECCSGCPKAVDAIFACEHPPIAWLRVAEFQRLTLKLIAELMLQASPAFKGRSYSPGGMLYFMGEVRLSELVLASPVKIYASRNNPGSATFMREFVGRLSTRTSRSSSALSNMLNVVHLQPTALMPPLRSSSMKSSSSRRFSDRISEAANRFRRASVQQAVRASLQLVRVRSPTVELDGFTHMLLYLNGEAFVGRQGMVLADELRQALRVGLNILLVHENDPSRDACPFDTFFTTTPLDLISNGLYKKIAIPMYAEPHRTVSQIKVLQELGGIVMKTRRLSYLKQKLKSRMSFVRTQPQFNETPEMRA</sequence>
<dbReference type="PANTHER" id="PTHR11319">
    <property type="entry name" value="G PROTEIN-COUPLED RECEPTOR-RELATED"/>
    <property type="match status" value="1"/>
</dbReference>
<dbReference type="InterPro" id="IPR011050">
    <property type="entry name" value="Pectin_lyase_fold/virulence"/>
</dbReference>
<protein>
    <recommendedName>
        <fullName evidence="4">Phosphoinositide phospholipase C</fullName>
    </recommendedName>
</protein>
<keyword evidence="3" id="KW-1185">Reference proteome</keyword>
<reference evidence="2 3" key="1">
    <citation type="journal article" date="2024" name="Science">
        <title>Giant polyketide synthase enzymes in the biosynthesis of giant marine polyether toxins.</title>
        <authorList>
            <person name="Fallon T.R."/>
            <person name="Shende V.V."/>
            <person name="Wierzbicki I.H."/>
            <person name="Pendleton A.L."/>
            <person name="Watervoot N.F."/>
            <person name="Auber R.P."/>
            <person name="Gonzalez D.J."/>
            <person name="Wisecaver J.H."/>
            <person name="Moore B.S."/>
        </authorList>
    </citation>
    <scope>NUCLEOTIDE SEQUENCE [LARGE SCALE GENOMIC DNA]</scope>
    <source>
        <strain evidence="2 3">12B1</strain>
    </source>
</reference>
<dbReference type="SUPFAM" id="SSF57184">
    <property type="entry name" value="Growth factor receptor domain"/>
    <property type="match status" value="1"/>
</dbReference>
<dbReference type="InterPro" id="IPR012332">
    <property type="entry name" value="Autotransporter_pectin_lyase_C"/>
</dbReference>
<accession>A0AB34IVT0</accession>
<feature type="transmembrane region" description="Helical" evidence="1">
    <location>
        <begin position="1463"/>
        <end position="1482"/>
    </location>
</feature>
<keyword evidence="1" id="KW-1133">Transmembrane helix</keyword>
<evidence type="ECO:0000256" key="1">
    <source>
        <dbReference type="SAM" id="Phobius"/>
    </source>
</evidence>
<organism evidence="2 3">
    <name type="scientific">Prymnesium parvum</name>
    <name type="common">Toxic golden alga</name>
    <dbReference type="NCBI Taxonomy" id="97485"/>
    <lineage>
        <taxon>Eukaryota</taxon>
        <taxon>Haptista</taxon>
        <taxon>Haptophyta</taxon>
        <taxon>Prymnesiophyceae</taxon>
        <taxon>Prymnesiales</taxon>
        <taxon>Prymnesiaceae</taxon>
        <taxon>Prymnesium</taxon>
    </lineage>
</organism>
<dbReference type="InterPro" id="IPR035897">
    <property type="entry name" value="Toll_tir_struct_dom_sf"/>
</dbReference>
<dbReference type="Gene3D" id="2.10.50.10">
    <property type="entry name" value="Tumor Necrosis Factor Receptor, subunit A, domain 2"/>
    <property type="match status" value="1"/>
</dbReference>
<gene>
    <name evidence="2" type="ORF">AB1Y20_007703</name>
</gene>
<dbReference type="SUPFAM" id="SSF52200">
    <property type="entry name" value="Toll/Interleukin receptor TIR domain"/>
    <property type="match status" value="1"/>
</dbReference>